<evidence type="ECO:0000256" key="7">
    <source>
        <dbReference type="ARBA" id="ARBA00023136"/>
    </source>
</evidence>
<dbReference type="PROSITE" id="PS52016">
    <property type="entry name" value="TONB_DEPENDENT_REC_3"/>
    <property type="match status" value="1"/>
</dbReference>
<dbReference type="InterPro" id="IPR037066">
    <property type="entry name" value="Plug_dom_sf"/>
</dbReference>
<dbReference type="PANTHER" id="PTHR47234:SF2">
    <property type="entry name" value="TONB-DEPENDENT RECEPTOR"/>
    <property type="match status" value="1"/>
</dbReference>
<dbReference type="InterPro" id="IPR036942">
    <property type="entry name" value="Beta-barrel_TonB_sf"/>
</dbReference>
<sequence>MKLRRLTVALAGIGLCSIAGTALGQEAISKEDAKKNDAVPVHKVEITGSNIKRVNIETASPIQIITKDEIVRSGATSLNDVLRTVSANIGGIDENRTSGFTAGAAGLNLRGIGSQATLVLINGRRLAPYAQPEYQTTFVDLNSVPIGAVERIEILKDGASAIYGSEAMAGVVNIILRNNFQGAEINGSYAQSQRSDGEQLRSTVSYGFGSLVEDHYNVYATLDVRQVKPMYINKRDGYLSTEDLRPYGYKDNRSIYTFPGNLYWTDKATGKFVTRTLDQNCPADRLVPAQTVFGANSMGTVCVFDDLKDSKYNSAGKTDRVGFTSRGTWQINATTEAFAEVMINQNKATVSGVPHWFAGQNGLDTPALPITHPQYPKDLINPVTGKTLAGGNGTVRVRASLNDFPGQGLENTTVFGRYLAGIKGTVANWDWESALMYNASRVDSKASSGILKTPFINAYKNGTFLFGGSAQNADLLKQIVTDSSSNFKSALYLWDGKITGELMQLPAGPLSVAVGTEVRRETLEVNPSDLAVAGELYHRAQSEPGYTRSRNIGSVYAELNAPLLKNVEASLAARYDKYSDYGSSTTPKLGLKWTVTPELVLRGTYATGFRAPTLVENSSQIKKAFLSYRDPARCNATFLAGCQWSSPYESGSNPNLKPETADSFTLGLVWEPTTWFDATVDFWQIKRKDEISTFDLATVLNNPGRYAGNPAAIVTRSPLTAADQAAGATAGEITNLRLLLTNIAQTQVRGVDVALHGKFNAGEYGRLTPSLQLTYNHSYKSAPAPDAEMIEYAGSRGQPRVIANLGLGWEKAAWKASVDAVHVGHMSAKDDFTQPCTFETQGYANLCGDIGSFTTFNVGGSYSGLYKNLKLSFAIRNIFDRMPPFAPSPTSAQAVAASPLHSTVGRYFMLTADYKFK</sequence>
<evidence type="ECO:0000256" key="2">
    <source>
        <dbReference type="ARBA" id="ARBA00009810"/>
    </source>
</evidence>
<feature type="signal peptide" evidence="12">
    <location>
        <begin position="1"/>
        <end position="24"/>
    </location>
</feature>
<dbReference type="Pfam" id="PF00593">
    <property type="entry name" value="TonB_dep_Rec_b-barrel"/>
    <property type="match status" value="1"/>
</dbReference>
<evidence type="ECO:0000256" key="10">
    <source>
        <dbReference type="PROSITE-ProRule" id="PRU01360"/>
    </source>
</evidence>
<comment type="subcellular location">
    <subcellularLocation>
        <location evidence="1 10">Cell outer membrane</location>
        <topology evidence="1 10">Multi-pass membrane protein</topology>
    </subcellularLocation>
</comment>
<evidence type="ECO:0000256" key="8">
    <source>
        <dbReference type="ARBA" id="ARBA00023170"/>
    </source>
</evidence>
<feature type="domain" description="TonB-dependent receptor-like beta-barrel" evidence="13">
    <location>
        <begin position="406"/>
        <end position="878"/>
    </location>
</feature>
<dbReference type="EMBL" id="JACOGC010000008">
    <property type="protein sequence ID" value="MBC3886499.1"/>
    <property type="molecule type" value="Genomic_DNA"/>
</dbReference>
<name>A0ABR6YRH0_9BURK</name>
<keyword evidence="9 10" id="KW-0998">Cell outer membrane</keyword>
<feature type="chain" id="PRO_5045602344" evidence="12">
    <location>
        <begin position="25"/>
        <end position="917"/>
    </location>
</feature>
<dbReference type="InterPro" id="IPR012910">
    <property type="entry name" value="Plug_dom"/>
</dbReference>
<accession>A0ABR6YRH0</accession>
<dbReference type="RefSeq" id="WP_186864048.1">
    <property type="nucleotide sequence ID" value="NZ_JACOGC010000008.1"/>
</dbReference>
<evidence type="ECO:0000256" key="6">
    <source>
        <dbReference type="ARBA" id="ARBA00023077"/>
    </source>
</evidence>
<evidence type="ECO:0000259" key="13">
    <source>
        <dbReference type="Pfam" id="PF00593"/>
    </source>
</evidence>
<evidence type="ECO:0000313" key="16">
    <source>
        <dbReference type="Proteomes" id="UP000613113"/>
    </source>
</evidence>
<keyword evidence="7 10" id="KW-0472">Membrane</keyword>
<dbReference type="Pfam" id="PF07715">
    <property type="entry name" value="Plug"/>
    <property type="match status" value="1"/>
</dbReference>
<keyword evidence="8 15" id="KW-0675">Receptor</keyword>
<keyword evidence="12" id="KW-0732">Signal</keyword>
<evidence type="ECO:0000256" key="11">
    <source>
        <dbReference type="RuleBase" id="RU003357"/>
    </source>
</evidence>
<dbReference type="InterPro" id="IPR000531">
    <property type="entry name" value="Beta-barrel_TonB"/>
</dbReference>
<evidence type="ECO:0000256" key="4">
    <source>
        <dbReference type="ARBA" id="ARBA00022452"/>
    </source>
</evidence>
<dbReference type="SUPFAM" id="SSF56935">
    <property type="entry name" value="Porins"/>
    <property type="match status" value="1"/>
</dbReference>
<keyword evidence="16" id="KW-1185">Reference proteome</keyword>
<evidence type="ECO:0000256" key="5">
    <source>
        <dbReference type="ARBA" id="ARBA00022692"/>
    </source>
</evidence>
<evidence type="ECO:0000259" key="14">
    <source>
        <dbReference type="Pfam" id="PF07715"/>
    </source>
</evidence>
<dbReference type="Gene3D" id="2.40.170.20">
    <property type="entry name" value="TonB-dependent receptor, beta-barrel domain"/>
    <property type="match status" value="1"/>
</dbReference>
<evidence type="ECO:0000256" key="3">
    <source>
        <dbReference type="ARBA" id="ARBA00022448"/>
    </source>
</evidence>
<dbReference type="Proteomes" id="UP000613113">
    <property type="component" value="Unassembled WGS sequence"/>
</dbReference>
<evidence type="ECO:0000256" key="1">
    <source>
        <dbReference type="ARBA" id="ARBA00004571"/>
    </source>
</evidence>
<dbReference type="CDD" id="cd01347">
    <property type="entry name" value="ligand_gated_channel"/>
    <property type="match status" value="1"/>
</dbReference>
<feature type="domain" description="TonB-dependent receptor plug" evidence="14">
    <location>
        <begin position="56"/>
        <end position="171"/>
    </location>
</feature>
<evidence type="ECO:0000256" key="12">
    <source>
        <dbReference type="SAM" id="SignalP"/>
    </source>
</evidence>
<organism evidence="15 16">
    <name type="scientific">Undibacterium griseum</name>
    <dbReference type="NCBI Taxonomy" id="2762295"/>
    <lineage>
        <taxon>Bacteria</taxon>
        <taxon>Pseudomonadati</taxon>
        <taxon>Pseudomonadota</taxon>
        <taxon>Betaproteobacteria</taxon>
        <taxon>Burkholderiales</taxon>
        <taxon>Oxalobacteraceae</taxon>
        <taxon>Undibacterium</taxon>
    </lineage>
</organism>
<protein>
    <submittedName>
        <fullName evidence="15">TonB-dependent receptor</fullName>
    </submittedName>
</protein>
<dbReference type="PANTHER" id="PTHR47234">
    <property type="match status" value="1"/>
</dbReference>
<evidence type="ECO:0000256" key="9">
    <source>
        <dbReference type="ARBA" id="ARBA00023237"/>
    </source>
</evidence>
<keyword evidence="3 10" id="KW-0813">Transport</keyword>
<comment type="similarity">
    <text evidence="2 10 11">Belongs to the TonB-dependent receptor family.</text>
</comment>
<proteinExistence type="inferred from homology"/>
<keyword evidence="6 11" id="KW-0798">TonB box</keyword>
<gene>
    <name evidence="15" type="ORF">H8K27_15330</name>
</gene>
<keyword evidence="5 10" id="KW-0812">Transmembrane</keyword>
<dbReference type="Gene3D" id="2.170.130.10">
    <property type="entry name" value="TonB-dependent receptor, plug domain"/>
    <property type="match status" value="1"/>
</dbReference>
<evidence type="ECO:0000313" key="15">
    <source>
        <dbReference type="EMBL" id="MBC3886499.1"/>
    </source>
</evidence>
<keyword evidence="4 10" id="KW-1134">Transmembrane beta strand</keyword>
<reference evidence="15 16" key="1">
    <citation type="submission" date="2020-08" db="EMBL/GenBank/DDBJ databases">
        <title>Novel species isolated from subtropical streams in China.</title>
        <authorList>
            <person name="Lu H."/>
        </authorList>
    </citation>
    <scope>NUCLEOTIDE SEQUENCE [LARGE SCALE GENOMIC DNA]</scope>
    <source>
        <strain evidence="15 16">FT31W</strain>
    </source>
</reference>
<comment type="caution">
    <text evidence="15">The sequence shown here is derived from an EMBL/GenBank/DDBJ whole genome shotgun (WGS) entry which is preliminary data.</text>
</comment>
<dbReference type="InterPro" id="IPR039426">
    <property type="entry name" value="TonB-dep_rcpt-like"/>
</dbReference>